<dbReference type="Proteomes" id="UP001152523">
    <property type="component" value="Unassembled WGS sequence"/>
</dbReference>
<dbReference type="AlphaFoldDB" id="A0AAV0BXI0"/>
<dbReference type="EMBL" id="CAMAPF010000006">
    <property type="protein sequence ID" value="CAH9054534.1"/>
    <property type="molecule type" value="Genomic_DNA"/>
</dbReference>
<name>A0AAV0BXI0_9ASTE</name>
<accession>A0AAV0BXI0</accession>
<evidence type="ECO:0000313" key="2">
    <source>
        <dbReference type="Proteomes" id="UP001152523"/>
    </source>
</evidence>
<keyword evidence="2" id="KW-1185">Reference proteome</keyword>
<gene>
    <name evidence="1" type="ORF">CEPIT_LOCUS661</name>
</gene>
<organism evidence="1 2">
    <name type="scientific">Cuscuta epithymum</name>
    <dbReference type="NCBI Taxonomy" id="186058"/>
    <lineage>
        <taxon>Eukaryota</taxon>
        <taxon>Viridiplantae</taxon>
        <taxon>Streptophyta</taxon>
        <taxon>Embryophyta</taxon>
        <taxon>Tracheophyta</taxon>
        <taxon>Spermatophyta</taxon>
        <taxon>Magnoliopsida</taxon>
        <taxon>eudicotyledons</taxon>
        <taxon>Gunneridae</taxon>
        <taxon>Pentapetalae</taxon>
        <taxon>asterids</taxon>
        <taxon>lamiids</taxon>
        <taxon>Solanales</taxon>
        <taxon>Convolvulaceae</taxon>
        <taxon>Cuscuteae</taxon>
        <taxon>Cuscuta</taxon>
        <taxon>Cuscuta subgen. Cuscuta</taxon>
    </lineage>
</organism>
<proteinExistence type="predicted"/>
<protein>
    <submittedName>
        <fullName evidence="1">Uncharacterized protein</fullName>
    </submittedName>
</protein>
<sequence>MEVSPIQVSFPAQSKQKFIMGDPQSPREDCITPVRRPLPDQKLLDRLSDPNYKIAPRSLLRRSARLQAKYEVGG</sequence>
<evidence type="ECO:0000313" key="1">
    <source>
        <dbReference type="EMBL" id="CAH9054534.1"/>
    </source>
</evidence>
<comment type="caution">
    <text evidence="1">The sequence shown here is derived from an EMBL/GenBank/DDBJ whole genome shotgun (WGS) entry which is preliminary data.</text>
</comment>
<reference evidence="1" key="1">
    <citation type="submission" date="2022-07" db="EMBL/GenBank/DDBJ databases">
        <authorList>
            <person name="Macas J."/>
            <person name="Novak P."/>
            <person name="Neumann P."/>
        </authorList>
    </citation>
    <scope>NUCLEOTIDE SEQUENCE</scope>
</reference>